<gene>
    <name evidence="1" type="ORF">EYF80_062975</name>
</gene>
<organism evidence="1 2">
    <name type="scientific">Liparis tanakae</name>
    <name type="common">Tanaka's snailfish</name>
    <dbReference type="NCBI Taxonomy" id="230148"/>
    <lineage>
        <taxon>Eukaryota</taxon>
        <taxon>Metazoa</taxon>
        <taxon>Chordata</taxon>
        <taxon>Craniata</taxon>
        <taxon>Vertebrata</taxon>
        <taxon>Euteleostomi</taxon>
        <taxon>Actinopterygii</taxon>
        <taxon>Neopterygii</taxon>
        <taxon>Teleostei</taxon>
        <taxon>Neoteleostei</taxon>
        <taxon>Acanthomorphata</taxon>
        <taxon>Eupercaria</taxon>
        <taxon>Perciformes</taxon>
        <taxon>Cottioidei</taxon>
        <taxon>Cottales</taxon>
        <taxon>Liparidae</taxon>
        <taxon>Liparis</taxon>
    </lineage>
</organism>
<protein>
    <submittedName>
        <fullName evidence="1">Uncharacterized protein</fullName>
    </submittedName>
</protein>
<dbReference type="AlphaFoldDB" id="A0A4Z2EDE0"/>
<evidence type="ECO:0000313" key="1">
    <source>
        <dbReference type="EMBL" id="TNN26886.1"/>
    </source>
</evidence>
<reference evidence="1 2" key="1">
    <citation type="submission" date="2019-03" db="EMBL/GenBank/DDBJ databases">
        <title>First draft genome of Liparis tanakae, snailfish: a comprehensive survey of snailfish specific genes.</title>
        <authorList>
            <person name="Kim W."/>
            <person name="Song I."/>
            <person name="Jeong J.-H."/>
            <person name="Kim D."/>
            <person name="Kim S."/>
            <person name="Ryu S."/>
            <person name="Song J.Y."/>
            <person name="Lee S.K."/>
        </authorList>
    </citation>
    <scope>NUCLEOTIDE SEQUENCE [LARGE SCALE GENOMIC DNA]</scope>
    <source>
        <tissue evidence="1">Muscle</tissue>
    </source>
</reference>
<keyword evidence="2" id="KW-1185">Reference proteome</keyword>
<proteinExistence type="predicted"/>
<evidence type="ECO:0000313" key="2">
    <source>
        <dbReference type="Proteomes" id="UP000314294"/>
    </source>
</evidence>
<dbReference type="EMBL" id="SRLO01009317">
    <property type="protein sequence ID" value="TNN26886.1"/>
    <property type="molecule type" value="Genomic_DNA"/>
</dbReference>
<sequence>MCVFRSCLKPPEAHRSGATSPSMTSSWKADLAPKWTWWPPWEPPMRSSRRRRRMHGPRCCCFCTLQIPDGGISPRSSVFMERHISCGHSGAAEDVYLFSITFICIRLMLIAQNKARRLFTIIVFFLHHWQPLQSIFNSVIIGTDES</sequence>
<accession>A0A4Z2EDE0</accession>
<name>A0A4Z2EDE0_9TELE</name>
<comment type="caution">
    <text evidence="1">The sequence shown here is derived from an EMBL/GenBank/DDBJ whole genome shotgun (WGS) entry which is preliminary data.</text>
</comment>
<dbReference type="Proteomes" id="UP000314294">
    <property type="component" value="Unassembled WGS sequence"/>
</dbReference>